<protein>
    <submittedName>
        <fullName evidence="2">N-acetylmuramoyl-L-alanine amidase</fullName>
    </submittedName>
</protein>
<keyword evidence="3" id="KW-1185">Reference proteome</keyword>
<feature type="domain" description="N-acetylmuramoyl-L-alanine amidase" evidence="1">
    <location>
        <begin position="3"/>
        <end position="153"/>
    </location>
</feature>
<dbReference type="Gene3D" id="3.40.80.10">
    <property type="entry name" value="Peptidoglycan recognition protein-like"/>
    <property type="match status" value="1"/>
</dbReference>
<dbReference type="InterPro" id="IPR002502">
    <property type="entry name" value="Amidase_domain"/>
</dbReference>
<dbReference type="Proteomes" id="UP000664349">
    <property type="component" value="Unassembled WGS sequence"/>
</dbReference>
<dbReference type="EMBL" id="JAFLRD010000003">
    <property type="protein sequence ID" value="MBO0414713.1"/>
    <property type="molecule type" value="Genomic_DNA"/>
</dbReference>
<name>A0ABS3GKE1_9NEIS</name>
<organism evidence="2 3">
    <name type="scientific">Chromobacterium haemolyticum</name>
    <dbReference type="NCBI Taxonomy" id="394935"/>
    <lineage>
        <taxon>Bacteria</taxon>
        <taxon>Pseudomonadati</taxon>
        <taxon>Pseudomonadota</taxon>
        <taxon>Betaproteobacteria</taxon>
        <taxon>Neisseriales</taxon>
        <taxon>Chromobacteriaceae</taxon>
        <taxon>Chromobacterium</taxon>
    </lineage>
</organism>
<accession>A0ABS3GKE1</accession>
<dbReference type="RefSeq" id="WP_114152737.1">
    <property type="nucleotide sequence ID" value="NZ_JAEILV010000003.1"/>
</dbReference>
<dbReference type="PROSITE" id="PS00018">
    <property type="entry name" value="EF_HAND_1"/>
    <property type="match status" value="1"/>
</dbReference>
<evidence type="ECO:0000313" key="3">
    <source>
        <dbReference type="Proteomes" id="UP000664349"/>
    </source>
</evidence>
<dbReference type="SUPFAM" id="SSF55846">
    <property type="entry name" value="N-acetylmuramoyl-L-alanine amidase-like"/>
    <property type="match status" value="1"/>
</dbReference>
<dbReference type="InterPro" id="IPR018247">
    <property type="entry name" value="EF_Hand_1_Ca_BS"/>
</dbReference>
<evidence type="ECO:0000313" key="2">
    <source>
        <dbReference type="EMBL" id="MBO0414713.1"/>
    </source>
</evidence>
<sequence length="173" mass="18638">MARTINRIVIHCAASPNGKQLARSDNQTAAGIIDVWHSQRGFRRSGPYAASFNPNLKSIGYHYVLDVDGRKSTGRHLDEIGAHVQGHNADSIGICLVGTDRYTSAQWSALHSLVKALQAQFPGASVLGHRDLSPDLNGDGKITPNEWTKTCPGFTVAEWLSSGMKPLAAHLLG</sequence>
<comment type="caution">
    <text evidence="2">The sequence shown here is derived from an EMBL/GenBank/DDBJ whole genome shotgun (WGS) entry which is preliminary data.</text>
</comment>
<dbReference type="InterPro" id="IPR036505">
    <property type="entry name" value="Amidase/PGRP_sf"/>
</dbReference>
<dbReference type="CDD" id="cd06583">
    <property type="entry name" value="PGRP"/>
    <property type="match status" value="1"/>
</dbReference>
<proteinExistence type="predicted"/>
<dbReference type="Pfam" id="PF01510">
    <property type="entry name" value="Amidase_2"/>
    <property type="match status" value="1"/>
</dbReference>
<evidence type="ECO:0000259" key="1">
    <source>
        <dbReference type="Pfam" id="PF01510"/>
    </source>
</evidence>
<gene>
    <name evidence="2" type="ORF">J1C50_04250</name>
</gene>
<reference evidence="2 3" key="1">
    <citation type="submission" date="2021-03" db="EMBL/GenBank/DDBJ databases">
        <title>First Case of infection caused by Chromobacterium haemolyticum derived from water in China.</title>
        <authorList>
            <person name="Chen J."/>
            <person name="Liu C."/>
        </authorList>
    </citation>
    <scope>NUCLEOTIDE SEQUENCE [LARGE SCALE GENOMIC DNA]</scope>
    <source>
        <strain evidence="2 3">WJ-5</strain>
    </source>
</reference>